<reference evidence="2" key="1">
    <citation type="submission" date="2021-01" db="EMBL/GenBank/DDBJ databases">
        <authorList>
            <person name="Corre E."/>
            <person name="Pelletier E."/>
            <person name="Niang G."/>
            <person name="Scheremetjew M."/>
            <person name="Finn R."/>
            <person name="Kale V."/>
            <person name="Holt S."/>
            <person name="Cochrane G."/>
            <person name="Meng A."/>
            <person name="Brown T."/>
            <person name="Cohen L."/>
        </authorList>
    </citation>
    <scope>NUCLEOTIDE SEQUENCE</scope>
    <source>
        <strain evidence="2">CCMP1594</strain>
    </source>
</reference>
<gene>
    <name evidence="2" type="ORF">EGYM00163_LOCUS44897</name>
</gene>
<protein>
    <recommendedName>
        <fullName evidence="1">Endo-beta-1,6-galactanase-like domain-containing protein</fullName>
    </recommendedName>
</protein>
<organism evidence="2">
    <name type="scientific">Eutreptiella gymnastica</name>
    <dbReference type="NCBI Taxonomy" id="73025"/>
    <lineage>
        <taxon>Eukaryota</taxon>
        <taxon>Discoba</taxon>
        <taxon>Euglenozoa</taxon>
        <taxon>Euglenida</taxon>
        <taxon>Spirocuta</taxon>
        <taxon>Euglenophyceae</taxon>
        <taxon>Eutreptiales</taxon>
        <taxon>Eutreptiaceae</taxon>
        <taxon>Eutreptiella</taxon>
    </lineage>
</organism>
<dbReference type="PANTHER" id="PTHR42767:SF1">
    <property type="entry name" value="ENDO-BETA-1,6-GALACTANASE-LIKE DOMAIN-CONTAINING PROTEIN"/>
    <property type="match status" value="1"/>
</dbReference>
<name>A0A7S4GDN4_9EUGL</name>
<dbReference type="SUPFAM" id="SSF51445">
    <property type="entry name" value="(Trans)glycosidases"/>
    <property type="match status" value="1"/>
</dbReference>
<feature type="domain" description="Endo-beta-1,6-galactanase-like" evidence="1">
    <location>
        <begin position="95"/>
        <end position="406"/>
    </location>
</feature>
<dbReference type="InterPro" id="IPR039743">
    <property type="entry name" value="6GAL/EXGAL"/>
</dbReference>
<evidence type="ECO:0000313" key="2">
    <source>
        <dbReference type="EMBL" id="CAE0833601.1"/>
    </source>
</evidence>
<evidence type="ECO:0000259" key="1">
    <source>
        <dbReference type="Pfam" id="PF14587"/>
    </source>
</evidence>
<dbReference type="AlphaFoldDB" id="A0A7S4GDN4"/>
<accession>A0A7S4GDN4</accession>
<dbReference type="InterPro" id="IPR017853">
    <property type="entry name" value="GH"/>
</dbReference>
<dbReference type="InterPro" id="IPR039514">
    <property type="entry name" value="6GAL-like"/>
</dbReference>
<dbReference type="GO" id="GO:0004553">
    <property type="term" value="F:hydrolase activity, hydrolyzing O-glycosyl compounds"/>
    <property type="evidence" value="ECO:0007669"/>
    <property type="project" value="InterPro"/>
</dbReference>
<dbReference type="Gene3D" id="3.20.20.80">
    <property type="entry name" value="Glycosidases"/>
    <property type="match status" value="1"/>
</dbReference>
<dbReference type="PANTHER" id="PTHR42767">
    <property type="entry name" value="ENDO-BETA-1,6-GALACTANASE"/>
    <property type="match status" value="1"/>
</dbReference>
<dbReference type="Pfam" id="PF14587">
    <property type="entry name" value="Glyco_hydr_30_2"/>
    <property type="match status" value="1"/>
</dbReference>
<dbReference type="EMBL" id="HBJA01130667">
    <property type="protein sequence ID" value="CAE0833601.1"/>
    <property type="molecule type" value="Transcribed_RNA"/>
</dbReference>
<proteinExistence type="predicted"/>
<sequence>MDMDPSVHGHDGRQQLSPALNETHMELPMTEMDAEGCYEPEICGSTSMELLSNELEDRSFLSQCTWGGCCIVVLACLVTVFRNWSMATVGTRGPVVLDRGNRQQTLRGWGTSLCWMGNAIGRWENETLRSEVMDFLFDPDKGLAMNVVRYNIGGGESQKHHHFLRPGADVQGWLSANGTWDWNADLTQRWVLRAAVHRGVNLIEAFSNSPPYWMTQSGSATGSRDGRNNLKDEMYAPFAEYLVNVVQHLQQHDNITVQKLSPINEPGSRWWKLGNNQEGCAFDKPSQNRIVKLVGRELKARGLSSIAVAGPEEWSVEHTTDSILSYDEEALSYMTSINTHAYKNTALEQLAQVGDRLGKEVWVSEYGLPGHNMQAAIRLAEVIRNDLTVLRASVWCYWLATEPNDWGLFKTVWYGQPGIVSIGKQYYAFKQFSKHLRPGMQLLATDDSDSVVAADACNTAIVLINNRHSSISRTYQLTGFCCNRTHLSMHRTSFNGDHKLLIDYQPLSEPQFSCKVPPHSISTYIVVTEECEGGLDRGVSKQD</sequence>